<protein>
    <submittedName>
        <fullName evidence="1">Uncharacterized protein</fullName>
    </submittedName>
</protein>
<name>A0A2J6TBB1_9HELO</name>
<dbReference type="InParanoid" id="A0A2J6TBB1"/>
<dbReference type="GeneID" id="36594872"/>
<gene>
    <name evidence="1" type="ORF">K444DRAFT_663159</name>
</gene>
<proteinExistence type="predicted"/>
<dbReference type="OrthoDB" id="4424523at2759"/>
<dbReference type="EMBL" id="KZ613790">
    <property type="protein sequence ID" value="PMD60319.1"/>
    <property type="molecule type" value="Genomic_DNA"/>
</dbReference>
<organism evidence="1 2">
    <name type="scientific">Hyaloscypha bicolor E</name>
    <dbReference type="NCBI Taxonomy" id="1095630"/>
    <lineage>
        <taxon>Eukaryota</taxon>
        <taxon>Fungi</taxon>
        <taxon>Dikarya</taxon>
        <taxon>Ascomycota</taxon>
        <taxon>Pezizomycotina</taxon>
        <taxon>Leotiomycetes</taxon>
        <taxon>Helotiales</taxon>
        <taxon>Hyaloscyphaceae</taxon>
        <taxon>Hyaloscypha</taxon>
        <taxon>Hyaloscypha bicolor</taxon>
    </lineage>
</organism>
<evidence type="ECO:0000313" key="1">
    <source>
        <dbReference type="EMBL" id="PMD60319.1"/>
    </source>
</evidence>
<dbReference type="RefSeq" id="XP_024737223.1">
    <property type="nucleotide sequence ID" value="XM_024886795.1"/>
</dbReference>
<evidence type="ECO:0000313" key="2">
    <source>
        <dbReference type="Proteomes" id="UP000235371"/>
    </source>
</evidence>
<dbReference type="STRING" id="1095630.A0A2J6TBB1"/>
<keyword evidence="2" id="KW-1185">Reference proteome</keyword>
<reference evidence="1 2" key="1">
    <citation type="submission" date="2016-04" db="EMBL/GenBank/DDBJ databases">
        <title>A degradative enzymes factory behind the ericoid mycorrhizal symbiosis.</title>
        <authorList>
            <consortium name="DOE Joint Genome Institute"/>
            <person name="Martino E."/>
            <person name="Morin E."/>
            <person name="Grelet G."/>
            <person name="Kuo A."/>
            <person name="Kohler A."/>
            <person name="Daghino S."/>
            <person name="Barry K."/>
            <person name="Choi C."/>
            <person name="Cichocki N."/>
            <person name="Clum A."/>
            <person name="Copeland A."/>
            <person name="Hainaut M."/>
            <person name="Haridas S."/>
            <person name="Labutti K."/>
            <person name="Lindquist E."/>
            <person name="Lipzen A."/>
            <person name="Khouja H.-R."/>
            <person name="Murat C."/>
            <person name="Ohm R."/>
            <person name="Olson A."/>
            <person name="Spatafora J."/>
            <person name="Veneault-Fourrey C."/>
            <person name="Henrissat B."/>
            <person name="Grigoriev I."/>
            <person name="Martin F."/>
            <person name="Perotto S."/>
        </authorList>
    </citation>
    <scope>NUCLEOTIDE SEQUENCE [LARGE SCALE GENOMIC DNA]</scope>
    <source>
        <strain evidence="1 2">E</strain>
    </source>
</reference>
<dbReference type="Proteomes" id="UP000235371">
    <property type="component" value="Unassembled WGS sequence"/>
</dbReference>
<dbReference type="AlphaFoldDB" id="A0A2J6TBB1"/>
<accession>A0A2J6TBB1</accession>
<sequence>MTPTSCQCTFYRMRIHLSQSTKRAYQCLSLPPYTSFSRPASTSITIPCSFSSTFVSRSRVILPFIRTAKSITTSPPTQLRISTLRIRPKDDEAAEYTPEMKEIEDSLSDYYLKPGFPWGFVVYRVAYGDGTDAKWSRLLQILAKDVESDLISHKKMETMGPRHQLVPMDNQEKFEGMTTHDVRKHFRSWVVDELEAWWAHRPSPEEIDEMRTGNKSPTKLSVDIGLGTRWNICVYVDDSCLGSLDNPSWPIIKLVWKDWWPQEMPVDKDDIDTEMPPEVDVGWTDLRIAEYNWMYGVLCEQGRRFDEYCIAAQRLGI</sequence>